<keyword evidence="9 11" id="KW-0030">Aminoacyl-tRNA synthetase</keyword>
<dbReference type="PANTHER" id="PTHR43311">
    <property type="entry name" value="GLUTAMATE--TRNA LIGASE"/>
    <property type="match status" value="1"/>
</dbReference>
<dbReference type="InterPro" id="IPR045462">
    <property type="entry name" value="aa-tRNA-synth_I_cd-bd"/>
</dbReference>
<gene>
    <name evidence="11" type="primary">gltX</name>
    <name evidence="14" type="ORF">BEP19_10950</name>
</gene>
<proteinExistence type="inferred from homology"/>
<feature type="binding site" evidence="11">
    <location>
        <position position="110"/>
    </location>
    <ligand>
        <name>Zn(2+)</name>
        <dbReference type="ChEBI" id="CHEBI:29105"/>
    </ligand>
</feature>
<feature type="domain" description="Glutamyl/glutaminyl-tRNA synthetase class Ib catalytic" evidence="12">
    <location>
        <begin position="5"/>
        <end position="323"/>
    </location>
</feature>
<protein>
    <recommendedName>
        <fullName evidence="11">Glutamate--tRNA ligase</fullName>
        <ecNumber evidence="11">6.1.1.17</ecNumber>
    </recommendedName>
    <alternativeName>
        <fullName evidence="11">Glutamyl-tRNA synthetase</fullName>
        <shortName evidence="11">GluRS</shortName>
    </alternativeName>
</protein>
<dbReference type="Gene3D" id="3.40.50.620">
    <property type="entry name" value="HUPs"/>
    <property type="match status" value="1"/>
</dbReference>
<comment type="subcellular location">
    <subcellularLocation>
        <location evidence="1 11">Cytoplasm</location>
    </subcellularLocation>
</comment>
<dbReference type="GO" id="GO:0005829">
    <property type="term" value="C:cytosol"/>
    <property type="evidence" value="ECO:0007669"/>
    <property type="project" value="TreeGrafter"/>
</dbReference>
<dbReference type="PRINTS" id="PR00987">
    <property type="entry name" value="TRNASYNTHGLU"/>
</dbReference>
<dbReference type="EMBL" id="MCHY01000009">
    <property type="protein sequence ID" value="RKD22760.1"/>
    <property type="molecule type" value="Genomic_DNA"/>
</dbReference>
<dbReference type="GO" id="GO:0004818">
    <property type="term" value="F:glutamate-tRNA ligase activity"/>
    <property type="evidence" value="ECO:0007669"/>
    <property type="project" value="UniProtKB-UniRule"/>
</dbReference>
<accession>A0A419SG57</accession>
<keyword evidence="7 11" id="KW-0067">ATP-binding</keyword>
<keyword evidence="4 11" id="KW-0963">Cytoplasm</keyword>
<evidence type="ECO:0000256" key="1">
    <source>
        <dbReference type="ARBA" id="ARBA00004496"/>
    </source>
</evidence>
<dbReference type="Proteomes" id="UP000284219">
    <property type="component" value="Unassembled WGS sequence"/>
</dbReference>
<comment type="subunit">
    <text evidence="3 11">Monomer.</text>
</comment>
<dbReference type="InterPro" id="IPR020752">
    <property type="entry name" value="Glu-tRNA-synth_I_codon-bd_sub1"/>
</dbReference>
<dbReference type="FunFam" id="3.40.50.620:FF:000007">
    <property type="entry name" value="Glutamate--tRNA ligase"/>
    <property type="match status" value="1"/>
</dbReference>
<feature type="short sequence motif" description="'KMSKS' region" evidence="11">
    <location>
        <begin position="252"/>
        <end position="256"/>
    </location>
</feature>
<reference evidence="14 15" key="1">
    <citation type="submission" date="2016-08" db="EMBL/GenBank/DDBJ databases">
        <title>Novel Firmicute Genomes.</title>
        <authorList>
            <person name="Poppleton D.I."/>
            <person name="Gribaldo S."/>
        </authorList>
    </citation>
    <scope>NUCLEOTIDE SEQUENCE [LARGE SCALE GENOMIC DNA]</scope>
    <source>
        <strain evidence="14 15">RAOx-1</strain>
    </source>
</reference>
<dbReference type="Gene3D" id="1.10.8.70">
    <property type="entry name" value="Glutamate-tRNA synthetase, class I, anticodon-binding domain 1"/>
    <property type="match status" value="1"/>
</dbReference>
<dbReference type="RefSeq" id="WP_120190239.1">
    <property type="nucleotide sequence ID" value="NZ_MCHY01000009.1"/>
</dbReference>
<evidence type="ECO:0000256" key="5">
    <source>
        <dbReference type="ARBA" id="ARBA00022598"/>
    </source>
</evidence>
<dbReference type="PROSITE" id="PS00178">
    <property type="entry name" value="AA_TRNA_LIGASE_I"/>
    <property type="match status" value="1"/>
</dbReference>
<keyword evidence="15" id="KW-1185">Reference proteome</keyword>
<keyword evidence="8 11" id="KW-0648">Protein biosynthesis</keyword>
<organism evidence="14 15">
    <name type="scientific">Ammoniphilus oxalaticus</name>
    <dbReference type="NCBI Taxonomy" id="66863"/>
    <lineage>
        <taxon>Bacteria</taxon>
        <taxon>Bacillati</taxon>
        <taxon>Bacillota</taxon>
        <taxon>Bacilli</taxon>
        <taxon>Bacillales</taxon>
        <taxon>Paenibacillaceae</taxon>
        <taxon>Aneurinibacillus group</taxon>
        <taxon>Ammoniphilus</taxon>
    </lineage>
</organism>
<dbReference type="PANTHER" id="PTHR43311:SF2">
    <property type="entry name" value="GLUTAMATE--TRNA LIGASE, MITOCHONDRIAL-RELATED"/>
    <property type="match status" value="1"/>
</dbReference>
<feature type="short sequence motif" description="'HIGH' region" evidence="11">
    <location>
        <begin position="11"/>
        <end position="21"/>
    </location>
</feature>
<dbReference type="GO" id="GO:0008270">
    <property type="term" value="F:zinc ion binding"/>
    <property type="evidence" value="ECO:0007669"/>
    <property type="project" value="UniProtKB-UniRule"/>
</dbReference>
<name>A0A419SG57_9BACL</name>
<dbReference type="InterPro" id="IPR049940">
    <property type="entry name" value="GluQ/Sye"/>
</dbReference>
<dbReference type="InterPro" id="IPR008925">
    <property type="entry name" value="aa_tRNA-synth_I_cd-bd_sf"/>
</dbReference>
<evidence type="ECO:0000313" key="15">
    <source>
        <dbReference type="Proteomes" id="UP000284219"/>
    </source>
</evidence>
<comment type="cofactor">
    <cofactor evidence="11">
        <name>Zn(2+)</name>
        <dbReference type="ChEBI" id="CHEBI:29105"/>
    </cofactor>
    <text evidence="11">Binds 1 zinc ion per subunit.</text>
</comment>
<comment type="catalytic activity">
    <reaction evidence="10 11">
        <text>tRNA(Glu) + L-glutamate + ATP = L-glutamyl-tRNA(Glu) + AMP + diphosphate</text>
        <dbReference type="Rhea" id="RHEA:23540"/>
        <dbReference type="Rhea" id="RHEA-COMP:9663"/>
        <dbReference type="Rhea" id="RHEA-COMP:9680"/>
        <dbReference type="ChEBI" id="CHEBI:29985"/>
        <dbReference type="ChEBI" id="CHEBI:30616"/>
        <dbReference type="ChEBI" id="CHEBI:33019"/>
        <dbReference type="ChEBI" id="CHEBI:78442"/>
        <dbReference type="ChEBI" id="CHEBI:78520"/>
        <dbReference type="ChEBI" id="CHEBI:456215"/>
        <dbReference type="EC" id="6.1.1.17"/>
    </reaction>
</comment>
<dbReference type="NCBIfam" id="TIGR00464">
    <property type="entry name" value="gltX_bact"/>
    <property type="match status" value="1"/>
</dbReference>
<comment type="similarity">
    <text evidence="2 11">Belongs to the class-I aminoacyl-tRNA synthetase family. Glutamate--tRNA ligase type 1 subfamily.</text>
</comment>
<keyword evidence="11" id="KW-0479">Metal-binding</keyword>
<evidence type="ECO:0000256" key="9">
    <source>
        <dbReference type="ARBA" id="ARBA00023146"/>
    </source>
</evidence>
<feature type="binding site" evidence="11">
    <location>
        <position position="137"/>
    </location>
    <ligand>
        <name>Zn(2+)</name>
        <dbReference type="ChEBI" id="CHEBI:29105"/>
    </ligand>
</feature>
<dbReference type="Gene3D" id="1.10.10.350">
    <property type="match status" value="1"/>
</dbReference>
<keyword evidence="11" id="KW-0862">Zinc</keyword>
<dbReference type="SUPFAM" id="SSF48163">
    <property type="entry name" value="An anticodon-binding domain of class I aminoacyl-tRNA synthetases"/>
    <property type="match status" value="1"/>
</dbReference>
<evidence type="ECO:0000256" key="10">
    <source>
        <dbReference type="ARBA" id="ARBA00048351"/>
    </source>
</evidence>
<dbReference type="InterPro" id="IPR033910">
    <property type="entry name" value="GluRS_core"/>
</dbReference>
<evidence type="ECO:0000313" key="14">
    <source>
        <dbReference type="EMBL" id="RKD22760.1"/>
    </source>
</evidence>
<dbReference type="GO" id="GO:0000049">
    <property type="term" value="F:tRNA binding"/>
    <property type="evidence" value="ECO:0007669"/>
    <property type="project" value="InterPro"/>
</dbReference>
<dbReference type="HAMAP" id="MF_00022">
    <property type="entry name" value="Glu_tRNA_synth_type1"/>
    <property type="match status" value="1"/>
</dbReference>
<dbReference type="Pfam" id="PF00749">
    <property type="entry name" value="tRNA-synt_1c"/>
    <property type="match status" value="1"/>
</dbReference>
<evidence type="ECO:0000256" key="2">
    <source>
        <dbReference type="ARBA" id="ARBA00007894"/>
    </source>
</evidence>
<dbReference type="InterPro" id="IPR001412">
    <property type="entry name" value="aa-tRNA-synth_I_CS"/>
</dbReference>
<sequence>MAQDVRVRFAPSPTGHLHIGGARSALFNYLFARNRGGKFIVRIEDTDRQRNVARAEEKLLSSLRWLGVEWDESVDVGGDYGPYRSMDRVDIYQQYIDQLLEAGRAYECFCTTEELEKQREQQLSKGETPKYAGTCRHLTSEQKEQYREAGRSASIRFRVVEDRHYVVKDLIRGNVSFDSNGTGDFVIVRPDGAPTYNFAVTIDDHLMRISHVIRGDEHLSNTPRQLMIYEALGFEAPEFAHVALIFNEDRQKMSKRDESIVQFLEQYQDLGYLPEAMLNFLVLLGWAPEAEEEIFTKQQLIEQFSLSRISRSPSVFDREKLNWMNNHYMKQQPIERVVALCLPHLQAAGYASEEPTMDQLDWVTRLVSLYQEQLSYGAEIIELASLFFKDEIKYDEKATSVLSEEQASTVLKAFMDELQGTTEFNAEEIKQALKNTQKSTGLKGKALFMPVRVVTTGQTQGRDLNETISLLGKEAVVNRLNSFLSQTE</sequence>
<evidence type="ECO:0000256" key="11">
    <source>
        <dbReference type="HAMAP-Rule" id="MF_00022"/>
    </source>
</evidence>
<dbReference type="OrthoDB" id="9807503at2"/>
<keyword evidence="6 11" id="KW-0547">Nucleotide-binding</keyword>
<dbReference type="InterPro" id="IPR000924">
    <property type="entry name" value="Glu/Gln-tRNA-synth"/>
</dbReference>
<evidence type="ECO:0000256" key="4">
    <source>
        <dbReference type="ARBA" id="ARBA00022490"/>
    </source>
</evidence>
<evidence type="ECO:0000256" key="3">
    <source>
        <dbReference type="ARBA" id="ARBA00011245"/>
    </source>
</evidence>
<feature type="binding site" evidence="11">
    <location>
        <position position="255"/>
    </location>
    <ligand>
        <name>ATP</name>
        <dbReference type="ChEBI" id="CHEBI:30616"/>
    </ligand>
</feature>
<evidence type="ECO:0000256" key="8">
    <source>
        <dbReference type="ARBA" id="ARBA00022917"/>
    </source>
</evidence>
<dbReference type="InterPro" id="IPR004527">
    <property type="entry name" value="Glu-tRNA-ligase_bac/mito"/>
</dbReference>
<keyword evidence="5 11" id="KW-0436">Ligase</keyword>
<dbReference type="SUPFAM" id="SSF52374">
    <property type="entry name" value="Nucleotidylyl transferase"/>
    <property type="match status" value="1"/>
</dbReference>
<comment type="function">
    <text evidence="11">Catalyzes the attachment of glutamate to tRNA(Glu) in a two-step reaction: glutamate is first activated by ATP to form Glu-AMP and then transferred to the acceptor end of tRNA(Glu).</text>
</comment>
<evidence type="ECO:0000256" key="6">
    <source>
        <dbReference type="ARBA" id="ARBA00022741"/>
    </source>
</evidence>
<evidence type="ECO:0000259" key="12">
    <source>
        <dbReference type="Pfam" id="PF00749"/>
    </source>
</evidence>
<feature type="binding site" evidence="11">
    <location>
        <position position="108"/>
    </location>
    <ligand>
        <name>Zn(2+)</name>
        <dbReference type="ChEBI" id="CHEBI:29105"/>
    </ligand>
</feature>
<dbReference type="CDD" id="cd00808">
    <property type="entry name" value="GluRS_core"/>
    <property type="match status" value="1"/>
</dbReference>
<evidence type="ECO:0000256" key="7">
    <source>
        <dbReference type="ARBA" id="ARBA00022840"/>
    </source>
</evidence>
<comment type="caution">
    <text evidence="14">The sequence shown here is derived from an EMBL/GenBank/DDBJ whole genome shotgun (WGS) entry which is preliminary data.</text>
</comment>
<dbReference type="FunFam" id="1.10.10.350:FF:000002">
    <property type="entry name" value="Glutamate--tRNA ligase"/>
    <property type="match status" value="1"/>
</dbReference>
<dbReference type="EC" id="6.1.1.17" evidence="11"/>
<dbReference type="InterPro" id="IPR020751">
    <property type="entry name" value="aa-tRNA-synth_I_codon-bd_sub2"/>
</dbReference>
<evidence type="ECO:0000259" key="13">
    <source>
        <dbReference type="Pfam" id="PF19269"/>
    </source>
</evidence>
<feature type="domain" description="Aminoacyl-tRNA synthetase class I anticodon-binding" evidence="13">
    <location>
        <begin position="338"/>
        <end position="483"/>
    </location>
</feature>
<dbReference type="InterPro" id="IPR014729">
    <property type="entry name" value="Rossmann-like_a/b/a_fold"/>
</dbReference>
<dbReference type="GO" id="GO:0006424">
    <property type="term" value="P:glutamyl-tRNA aminoacylation"/>
    <property type="evidence" value="ECO:0007669"/>
    <property type="project" value="UniProtKB-UniRule"/>
</dbReference>
<dbReference type="AlphaFoldDB" id="A0A419SG57"/>
<dbReference type="GO" id="GO:0005524">
    <property type="term" value="F:ATP binding"/>
    <property type="evidence" value="ECO:0007669"/>
    <property type="project" value="UniProtKB-UniRule"/>
</dbReference>
<feature type="binding site" evidence="11">
    <location>
        <position position="135"/>
    </location>
    <ligand>
        <name>Zn(2+)</name>
        <dbReference type="ChEBI" id="CHEBI:29105"/>
    </ligand>
</feature>
<dbReference type="Pfam" id="PF19269">
    <property type="entry name" value="Anticodon_2"/>
    <property type="match status" value="1"/>
</dbReference>
<dbReference type="InterPro" id="IPR020058">
    <property type="entry name" value="Glu/Gln-tRNA-synth_Ib_cat-dom"/>
</dbReference>